<comment type="caution">
    <text evidence="3">The sequence shown here is derived from an EMBL/GenBank/DDBJ whole genome shotgun (WGS) entry which is preliminary data.</text>
</comment>
<keyword evidence="2" id="KW-1133">Transmembrane helix</keyword>
<feature type="transmembrane region" description="Helical" evidence="2">
    <location>
        <begin position="256"/>
        <end position="279"/>
    </location>
</feature>
<dbReference type="Proteomes" id="UP000636709">
    <property type="component" value="Unassembled WGS sequence"/>
</dbReference>
<organism evidence="3 4">
    <name type="scientific">Digitaria exilis</name>
    <dbReference type="NCBI Taxonomy" id="1010633"/>
    <lineage>
        <taxon>Eukaryota</taxon>
        <taxon>Viridiplantae</taxon>
        <taxon>Streptophyta</taxon>
        <taxon>Embryophyta</taxon>
        <taxon>Tracheophyta</taxon>
        <taxon>Spermatophyta</taxon>
        <taxon>Magnoliopsida</taxon>
        <taxon>Liliopsida</taxon>
        <taxon>Poales</taxon>
        <taxon>Poaceae</taxon>
        <taxon>PACMAD clade</taxon>
        <taxon>Panicoideae</taxon>
        <taxon>Panicodae</taxon>
        <taxon>Paniceae</taxon>
        <taxon>Anthephorinae</taxon>
        <taxon>Digitaria</taxon>
    </lineage>
</organism>
<keyword evidence="2" id="KW-0472">Membrane</keyword>
<dbReference type="OrthoDB" id="687241at2759"/>
<feature type="compositionally biased region" description="Low complexity" evidence="1">
    <location>
        <begin position="124"/>
        <end position="134"/>
    </location>
</feature>
<proteinExistence type="predicted"/>
<reference evidence="3" key="1">
    <citation type="submission" date="2020-07" db="EMBL/GenBank/DDBJ databases">
        <title>Genome sequence and genetic diversity analysis of an under-domesticated orphan crop, white fonio (Digitaria exilis).</title>
        <authorList>
            <person name="Bennetzen J.L."/>
            <person name="Chen S."/>
            <person name="Ma X."/>
            <person name="Wang X."/>
            <person name="Yssel A.E.J."/>
            <person name="Chaluvadi S.R."/>
            <person name="Johnson M."/>
            <person name="Gangashetty P."/>
            <person name="Hamidou F."/>
            <person name="Sanogo M.D."/>
            <person name="Zwaenepoel A."/>
            <person name="Wallace J."/>
            <person name="Van De Peer Y."/>
            <person name="Van Deynze A."/>
        </authorList>
    </citation>
    <scope>NUCLEOTIDE SEQUENCE</scope>
    <source>
        <tissue evidence="3">Leaves</tissue>
    </source>
</reference>
<evidence type="ECO:0000313" key="3">
    <source>
        <dbReference type="EMBL" id="KAF8684871.1"/>
    </source>
</evidence>
<protein>
    <submittedName>
        <fullName evidence="3">Uncharacterized protein</fullName>
    </submittedName>
</protein>
<evidence type="ECO:0000313" key="4">
    <source>
        <dbReference type="Proteomes" id="UP000636709"/>
    </source>
</evidence>
<evidence type="ECO:0000256" key="2">
    <source>
        <dbReference type="SAM" id="Phobius"/>
    </source>
</evidence>
<feature type="compositionally biased region" description="Basic and acidic residues" evidence="1">
    <location>
        <begin position="165"/>
        <end position="177"/>
    </location>
</feature>
<gene>
    <name evidence="3" type="ORF">HU200_044154</name>
</gene>
<keyword evidence="4" id="KW-1185">Reference proteome</keyword>
<dbReference type="EMBL" id="JACEFO010002093">
    <property type="protein sequence ID" value="KAF8684871.1"/>
    <property type="molecule type" value="Genomic_DNA"/>
</dbReference>
<feature type="region of interest" description="Disordered" evidence="1">
    <location>
        <begin position="104"/>
        <end position="240"/>
    </location>
</feature>
<accession>A0A835AZJ3</accession>
<keyword evidence="2" id="KW-0812">Transmembrane</keyword>
<feature type="compositionally biased region" description="Basic and acidic residues" evidence="1">
    <location>
        <begin position="137"/>
        <end position="156"/>
    </location>
</feature>
<name>A0A835AZJ3_9POAL</name>
<feature type="compositionally biased region" description="Acidic residues" evidence="1">
    <location>
        <begin position="55"/>
        <end position="64"/>
    </location>
</feature>
<evidence type="ECO:0000256" key="1">
    <source>
        <dbReference type="SAM" id="MobiDB-lite"/>
    </source>
</evidence>
<feature type="region of interest" description="Disordered" evidence="1">
    <location>
        <begin position="36"/>
        <end position="64"/>
    </location>
</feature>
<sequence>MEKGGGEERAMREAGGMCDRFLTFLAKNLTMNRTKTISEGPKHDAGGHTPAVRGEEEDGEDEDDDEFAIAIERAEFDYEFSGAGAGHGDGAYSGVPTILGESAAATTTTTTRDVPDELTPGASAAAADDATVAAVEEETKVRKTVTIKEEDGHPVKESGGASETTETKTKATVERKRSSLFKKRQASSSAGDERAAPRRSGLRPRMTPALRRSSTFIEERRKSFGRGGSGKPAPEKSPEHRTAVANYLERVVNVPVAVSSFFTAVVGVGPAAVLFLATVHHGYTSRSRCN</sequence>
<dbReference type="AlphaFoldDB" id="A0A835AZJ3"/>